<dbReference type="AlphaFoldDB" id="A0A6G0Z5W7"/>
<reference evidence="1 2" key="1">
    <citation type="submission" date="2019-08" db="EMBL/GenBank/DDBJ databases">
        <title>Whole genome of Aphis craccivora.</title>
        <authorList>
            <person name="Voronova N.V."/>
            <person name="Shulinski R.S."/>
            <person name="Bandarenka Y.V."/>
            <person name="Zhorov D.G."/>
            <person name="Warner D."/>
        </authorList>
    </citation>
    <scope>NUCLEOTIDE SEQUENCE [LARGE SCALE GENOMIC DNA]</scope>
    <source>
        <strain evidence="1">180601</strain>
        <tissue evidence="1">Whole Body</tissue>
    </source>
</reference>
<proteinExistence type="predicted"/>
<keyword evidence="2" id="KW-1185">Reference proteome</keyword>
<sequence>MNEAVFIKDGIFNQHNSYVWSEENPKAIRISSSHKETLLIRRLREESKEEIDTLLTMNEYNIETLDISDTITEEEDREIY</sequence>
<protein>
    <submittedName>
        <fullName evidence="1">Uncharacterized protein</fullName>
    </submittedName>
</protein>
<accession>A0A6G0Z5W7</accession>
<comment type="caution">
    <text evidence="1">The sequence shown here is derived from an EMBL/GenBank/DDBJ whole genome shotgun (WGS) entry which is preliminary data.</text>
</comment>
<gene>
    <name evidence="1" type="ORF">FWK35_00000619</name>
</gene>
<evidence type="ECO:0000313" key="2">
    <source>
        <dbReference type="Proteomes" id="UP000478052"/>
    </source>
</evidence>
<dbReference type="EMBL" id="VUJU01001306">
    <property type="protein sequence ID" value="KAF0765897.1"/>
    <property type="molecule type" value="Genomic_DNA"/>
</dbReference>
<name>A0A6G0Z5W7_APHCR</name>
<organism evidence="1 2">
    <name type="scientific">Aphis craccivora</name>
    <name type="common">Cowpea aphid</name>
    <dbReference type="NCBI Taxonomy" id="307492"/>
    <lineage>
        <taxon>Eukaryota</taxon>
        <taxon>Metazoa</taxon>
        <taxon>Ecdysozoa</taxon>
        <taxon>Arthropoda</taxon>
        <taxon>Hexapoda</taxon>
        <taxon>Insecta</taxon>
        <taxon>Pterygota</taxon>
        <taxon>Neoptera</taxon>
        <taxon>Paraneoptera</taxon>
        <taxon>Hemiptera</taxon>
        <taxon>Sternorrhyncha</taxon>
        <taxon>Aphidomorpha</taxon>
        <taxon>Aphidoidea</taxon>
        <taxon>Aphididae</taxon>
        <taxon>Aphidini</taxon>
        <taxon>Aphis</taxon>
        <taxon>Aphis</taxon>
    </lineage>
</organism>
<evidence type="ECO:0000313" key="1">
    <source>
        <dbReference type="EMBL" id="KAF0765897.1"/>
    </source>
</evidence>
<dbReference type="Proteomes" id="UP000478052">
    <property type="component" value="Unassembled WGS sequence"/>
</dbReference>
<dbReference type="OrthoDB" id="6584906at2759"/>